<keyword evidence="3 10" id="KW-1134">Transmembrane beta strand</keyword>
<protein>
    <submittedName>
        <fullName evidence="14">TonB-dependent receptor</fullName>
    </submittedName>
</protein>
<evidence type="ECO:0000313" key="15">
    <source>
        <dbReference type="Proteomes" id="UP000763088"/>
    </source>
</evidence>
<dbReference type="Pfam" id="PF07715">
    <property type="entry name" value="Plug"/>
    <property type="match status" value="1"/>
</dbReference>
<keyword evidence="7 10" id="KW-0472">Membrane</keyword>
<dbReference type="Gene3D" id="2.40.170.20">
    <property type="entry name" value="TonB-dependent receptor, beta-barrel domain"/>
    <property type="match status" value="1"/>
</dbReference>
<keyword evidence="6 11" id="KW-0798">TonB box</keyword>
<dbReference type="InterPro" id="IPR039426">
    <property type="entry name" value="TonB-dep_rcpt-like"/>
</dbReference>
<dbReference type="GO" id="GO:0044718">
    <property type="term" value="P:siderophore transmembrane transport"/>
    <property type="evidence" value="ECO:0007669"/>
    <property type="project" value="TreeGrafter"/>
</dbReference>
<reference evidence="14" key="1">
    <citation type="submission" date="2019-04" db="EMBL/GenBank/DDBJ databases">
        <title>Evolution of Biomass-Degrading Anaerobic Consortia Revealed by Metagenomics.</title>
        <authorList>
            <person name="Peng X."/>
        </authorList>
    </citation>
    <scope>NUCLEOTIDE SEQUENCE</scope>
    <source>
        <strain evidence="14">SIG141</strain>
    </source>
</reference>
<dbReference type="SUPFAM" id="SSF56935">
    <property type="entry name" value="Porins"/>
    <property type="match status" value="1"/>
</dbReference>
<dbReference type="InterPro" id="IPR037066">
    <property type="entry name" value="Plug_dom_sf"/>
</dbReference>
<evidence type="ECO:0000256" key="6">
    <source>
        <dbReference type="ARBA" id="ARBA00023077"/>
    </source>
</evidence>
<dbReference type="EMBL" id="SUYD01000005">
    <property type="protein sequence ID" value="MBE6265792.1"/>
    <property type="molecule type" value="Genomic_DNA"/>
</dbReference>
<evidence type="ECO:0000256" key="8">
    <source>
        <dbReference type="ARBA" id="ARBA00023170"/>
    </source>
</evidence>
<evidence type="ECO:0000256" key="10">
    <source>
        <dbReference type="PROSITE-ProRule" id="PRU01360"/>
    </source>
</evidence>
<evidence type="ECO:0000259" key="12">
    <source>
        <dbReference type="Pfam" id="PF00593"/>
    </source>
</evidence>
<keyword evidence="4 10" id="KW-0812">Transmembrane</keyword>
<dbReference type="InterPro" id="IPR000531">
    <property type="entry name" value="Beta-barrel_TonB"/>
</dbReference>
<accession>A0A928BTG3</accession>
<dbReference type="AlphaFoldDB" id="A0A928BTG3"/>
<keyword evidence="8 14" id="KW-0675">Receptor</keyword>
<dbReference type="Proteomes" id="UP000763088">
    <property type="component" value="Unassembled WGS sequence"/>
</dbReference>
<sequence length="712" mass="80641">MVKRCLIGLGIASISTLPVLSRENYIEEDSVLTKDDPIELREVKVVGRSKIRKLQEVGMPVSVLGQRQLEGTANNINDVLAHATGITVRNTGGLGSASRVSVRGLEGKRMGVYIDEAAIGQLSDYMSLNDVPTDMIERIEIYKGIVPYRFGGSALGGAVNVVTKEYPPVYLDASYEYASFNTHRLNFAFKRTNAATGLQFGLGGCLAYSDNDYTMTLQNLDNRKVKRDHDQFKKMMVGGSLKATKWYFDEAKLEFIITGTRAEIQGIDSDIREAYNHSMSGITALKLTKDNFLLDGLDMDFDACYSYGKNGLVDKAMYRYDWDGNRYPAVSPYGGEQGNYASDSDNRTHDWVGKLNMNYLLNEHHTFNLNIYATHTRQKPKNELMDKSFGYQTNFPSRMSSFTVGFSYDLTLFGGRFMSSTTVKNFSYSSRTKVLDHIYINKPLDISLSRNYWGASEAIRYKITKELMVKASFSSEVRIPTAEELTGNGYSILPSTDLSPERCKGLNAGLLFHHPNNYGFIEIETNYFLNQLDDMIRYQADMIPSMARYANFGKVVTQGVEGEVKGDVTSFLYFYANATYQDLRDKRKNEIGSTAANPTYNKRMPNIPYFLANAGIELHKENLFGGRAQNSRLLVDASYIHEYFYDFEMSKYQDRKIPTSFTIDAGIEHSFENNRWTLSFKLKNITDRVVYSDLNRPLPGRNFAVKIKYIMK</sequence>
<dbReference type="PANTHER" id="PTHR30069:SF29">
    <property type="entry name" value="HEMOGLOBIN AND HEMOGLOBIN-HAPTOGLOBIN-BINDING PROTEIN 1-RELATED"/>
    <property type="match status" value="1"/>
</dbReference>
<dbReference type="GO" id="GO:0015344">
    <property type="term" value="F:siderophore uptake transmembrane transporter activity"/>
    <property type="evidence" value="ECO:0007669"/>
    <property type="project" value="TreeGrafter"/>
</dbReference>
<comment type="similarity">
    <text evidence="10 11">Belongs to the TonB-dependent receptor family.</text>
</comment>
<evidence type="ECO:0000313" key="14">
    <source>
        <dbReference type="EMBL" id="MBE6265792.1"/>
    </source>
</evidence>
<dbReference type="PANTHER" id="PTHR30069">
    <property type="entry name" value="TONB-DEPENDENT OUTER MEMBRANE RECEPTOR"/>
    <property type="match status" value="1"/>
</dbReference>
<evidence type="ECO:0000256" key="4">
    <source>
        <dbReference type="ARBA" id="ARBA00022692"/>
    </source>
</evidence>
<organism evidence="14 15">
    <name type="scientific">Xylanibacter ruminicola</name>
    <name type="common">Prevotella ruminicola</name>
    <dbReference type="NCBI Taxonomy" id="839"/>
    <lineage>
        <taxon>Bacteria</taxon>
        <taxon>Pseudomonadati</taxon>
        <taxon>Bacteroidota</taxon>
        <taxon>Bacteroidia</taxon>
        <taxon>Bacteroidales</taxon>
        <taxon>Prevotellaceae</taxon>
        <taxon>Xylanibacter</taxon>
    </lineage>
</organism>
<dbReference type="InterPro" id="IPR012910">
    <property type="entry name" value="Plug_dom"/>
</dbReference>
<dbReference type="PROSITE" id="PS52016">
    <property type="entry name" value="TONB_DEPENDENT_REC_3"/>
    <property type="match status" value="1"/>
</dbReference>
<proteinExistence type="inferred from homology"/>
<dbReference type="Gene3D" id="2.170.130.10">
    <property type="entry name" value="TonB-dependent receptor, plug domain"/>
    <property type="match status" value="1"/>
</dbReference>
<evidence type="ECO:0000256" key="5">
    <source>
        <dbReference type="ARBA" id="ARBA00022729"/>
    </source>
</evidence>
<gene>
    <name evidence="14" type="ORF">E7102_04865</name>
</gene>
<evidence type="ECO:0000256" key="1">
    <source>
        <dbReference type="ARBA" id="ARBA00004571"/>
    </source>
</evidence>
<evidence type="ECO:0000256" key="3">
    <source>
        <dbReference type="ARBA" id="ARBA00022452"/>
    </source>
</evidence>
<evidence type="ECO:0000259" key="13">
    <source>
        <dbReference type="Pfam" id="PF07715"/>
    </source>
</evidence>
<comment type="caution">
    <text evidence="14">The sequence shown here is derived from an EMBL/GenBank/DDBJ whole genome shotgun (WGS) entry which is preliminary data.</text>
</comment>
<dbReference type="InterPro" id="IPR036942">
    <property type="entry name" value="Beta-barrel_TonB_sf"/>
</dbReference>
<evidence type="ECO:0000256" key="11">
    <source>
        <dbReference type="RuleBase" id="RU003357"/>
    </source>
</evidence>
<keyword evidence="5" id="KW-0732">Signal</keyword>
<dbReference type="Pfam" id="PF00593">
    <property type="entry name" value="TonB_dep_Rec_b-barrel"/>
    <property type="match status" value="1"/>
</dbReference>
<evidence type="ECO:0000256" key="7">
    <source>
        <dbReference type="ARBA" id="ARBA00023136"/>
    </source>
</evidence>
<dbReference type="GO" id="GO:0009279">
    <property type="term" value="C:cell outer membrane"/>
    <property type="evidence" value="ECO:0007669"/>
    <property type="project" value="UniProtKB-SubCell"/>
</dbReference>
<evidence type="ECO:0000256" key="9">
    <source>
        <dbReference type="ARBA" id="ARBA00023237"/>
    </source>
</evidence>
<evidence type="ECO:0000256" key="2">
    <source>
        <dbReference type="ARBA" id="ARBA00022448"/>
    </source>
</evidence>
<name>A0A928BTG3_XYLRU</name>
<keyword evidence="9 10" id="KW-0998">Cell outer membrane</keyword>
<feature type="domain" description="TonB-dependent receptor plug" evidence="13">
    <location>
        <begin position="54"/>
        <end position="158"/>
    </location>
</feature>
<keyword evidence="2 10" id="KW-0813">Transport</keyword>
<comment type="subcellular location">
    <subcellularLocation>
        <location evidence="1 10">Cell outer membrane</location>
        <topology evidence="1 10">Multi-pass membrane protein</topology>
    </subcellularLocation>
</comment>
<feature type="domain" description="TonB-dependent receptor-like beta-barrel" evidence="12">
    <location>
        <begin position="291"/>
        <end position="685"/>
    </location>
</feature>